<protein>
    <recommendedName>
        <fullName evidence="3">BTB domain-containing protein</fullName>
    </recommendedName>
</protein>
<dbReference type="SMART" id="SM00225">
    <property type="entry name" value="BTB"/>
    <property type="match status" value="1"/>
</dbReference>
<comment type="caution">
    <text evidence="4">The sequence shown here is derived from an EMBL/GenBank/DDBJ whole genome shotgun (WGS) entry which is preliminary data.</text>
</comment>
<proteinExistence type="predicted"/>
<dbReference type="PANTHER" id="PTHR26379">
    <property type="entry name" value="BTB/POZ AND MATH DOMAIN-CONTAINING PROTEIN 1"/>
    <property type="match status" value="1"/>
</dbReference>
<keyword evidence="5" id="KW-1185">Reference proteome</keyword>
<dbReference type="SUPFAM" id="SSF54695">
    <property type="entry name" value="POZ domain"/>
    <property type="match status" value="1"/>
</dbReference>
<gene>
    <name evidence="4" type="ORF">E2562_017288</name>
</gene>
<name>A0A6G1EM78_9ORYZ</name>
<dbReference type="SUPFAM" id="SSF49599">
    <property type="entry name" value="TRAF domain-like"/>
    <property type="match status" value="1"/>
</dbReference>
<dbReference type="Gene3D" id="3.30.710.10">
    <property type="entry name" value="Potassium Channel Kv1.1, Chain A"/>
    <property type="match status" value="1"/>
</dbReference>
<evidence type="ECO:0000313" key="5">
    <source>
        <dbReference type="Proteomes" id="UP000479710"/>
    </source>
</evidence>
<dbReference type="OrthoDB" id="637525at2759"/>
<evidence type="ECO:0000313" key="4">
    <source>
        <dbReference type="EMBL" id="KAF0925727.1"/>
    </source>
</evidence>
<dbReference type="EMBL" id="SPHZ02000003">
    <property type="protein sequence ID" value="KAF0925727.1"/>
    <property type="molecule type" value="Genomic_DNA"/>
</dbReference>
<dbReference type="Pfam" id="PF00651">
    <property type="entry name" value="BTB"/>
    <property type="match status" value="1"/>
</dbReference>
<evidence type="ECO:0000259" key="3">
    <source>
        <dbReference type="PROSITE" id="PS50097"/>
    </source>
</evidence>
<accession>A0A6G1EM78</accession>
<feature type="compositionally biased region" description="Gly residues" evidence="2">
    <location>
        <begin position="238"/>
        <end position="250"/>
    </location>
</feature>
<evidence type="ECO:0000256" key="1">
    <source>
        <dbReference type="ARBA" id="ARBA00004906"/>
    </source>
</evidence>
<dbReference type="PROSITE" id="PS50097">
    <property type="entry name" value="BTB"/>
    <property type="match status" value="1"/>
</dbReference>
<dbReference type="InterPro" id="IPR000210">
    <property type="entry name" value="BTB/POZ_dom"/>
</dbReference>
<evidence type="ECO:0000256" key="2">
    <source>
        <dbReference type="SAM" id="MobiDB-lite"/>
    </source>
</evidence>
<dbReference type="GO" id="GO:0016567">
    <property type="term" value="P:protein ubiquitination"/>
    <property type="evidence" value="ECO:0007669"/>
    <property type="project" value="InterPro"/>
</dbReference>
<feature type="region of interest" description="Disordered" evidence="2">
    <location>
        <begin position="227"/>
        <end position="293"/>
    </location>
</feature>
<dbReference type="InterPro" id="IPR045005">
    <property type="entry name" value="BPM1-6"/>
</dbReference>
<feature type="domain" description="BTB" evidence="3">
    <location>
        <begin position="118"/>
        <end position="186"/>
    </location>
</feature>
<dbReference type="InterPro" id="IPR011333">
    <property type="entry name" value="SKP1/BTB/POZ_sf"/>
</dbReference>
<reference evidence="4 5" key="1">
    <citation type="submission" date="2019-11" db="EMBL/GenBank/DDBJ databases">
        <title>Whole genome sequence of Oryza granulata.</title>
        <authorList>
            <person name="Li W."/>
        </authorList>
    </citation>
    <scope>NUCLEOTIDE SEQUENCE [LARGE SCALE GENOMIC DNA]</scope>
    <source>
        <strain evidence="5">cv. Menghai</strain>
        <tissue evidence="4">Leaf</tissue>
    </source>
</reference>
<organism evidence="4 5">
    <name type="scientific">Oryza meyeriana var. granulata</name>
    <dbReference type="NCBI Taxonomy" id="110450"/>
    <lineage>
        <taxon>Eukaryota</taxon>
        <taxon>Viridiplantae</taxon>
        <taxon>Streptophyta</taxon>
        <taxon>Embryophyta</taxon>
        <taxon>Tracheophyta</taxon>
        <taxon>Spermatophyta</taxon>
        <taxon>Magnoliopsida</taxon>
        <taxon>Liliopsida</taxon>
        <taxon>Poales</taxon>
        <taxon>Poaceae</taxon>
        <taxon>BOP clade</taxon>
        <taxon>Oryzoideae</taxon>
        <taxon>Oryzeae</taxon>
        <taxon>Oryzinae</taxon>
        <taxon>Oryza</taxon>
        <taxon>Oryza meyeriana</taxon>
    </lineage>
</organism>
<sequence length="303" mass="33744">MAFSKSNLTQAARAVHLFTVNGYSATKAMAKTEHVSSKRLTVAGYGWEIHYTPCHDAHWHYWVAFKLLEASRFIKGDSFTVECTITVLSNSKNIINSAEPSPDLHLQLGELLRSGKWADVEFVVSGESVTAHRCVLAARLPSLAAIVKGGTRKKDGSLRVEIKNMKAGVFKVLLHFIYTDTLLLELGREEDLMESSKRTMVMSLLEAAGLYGLERLKKICENKLEYDDGRRSTQARSGGSGGGGELGRGGSYSFKARRRWPRRWGGYRAPTRRRSRVQGSGSDTEAEPAAKRAAVWWIRQPRP</sequence>
<dbReference type="PANTHER" id="PTHR26379:SF191">
    <property type="entry name" value="OS06G0251200 PROTEIN"/>
    <property type="match status" value="1"/>
</dbReference>
<dbReference type="AlphaFoldDB" id="A0A6G1EM78"/>
<dbReference type="Proteomes" id="UP000479710">
    <property type="component" value="Unassembled WGS sequence"/>
</dbReference>
<comment type="pathway">
    <text evidence="1">Protein modification; protein ubiquitination.</text>
</comment>